<evidence type="ECO:0000313" key="1">
    <source>
        <dbReference type="Proteomes" id="UP000050640"/>
    </source>
</evidence>
<dbReference type="Proteomes" id="UP000050640">
    <property type="component" value="Unplaced"/>
</dbReference>
<sequence length="38" mass="4812">MNMERFMYDSSQIWPRDQYSLCDCRMFDREFHLFLSVN</sequence>
<reference evidence="2" key="1">
    <citation type="submission" date="2017-02" db="UniProtKB">
        <authorList>
            <consortium name="WormBaseParasite"/>
        </authorList>
    </citation>
    <scope>IDENTIFICATION</scope>
</reference>
<evidence type="ECO:0000313" key="2">
    <source>
        <dbReference type="WBParaSite" id="EEL_0001030401-mRNA-1"/>
    </source>
</evidence>
<protein>
    <submittedName>
        <fullName evidence="2">Uncharacterized protein</fullName>
    </submittedName>
</protein>
<name>A0A0R3S682_9BILA</name>
<organism evidence="1 2">
    <name type="scientific">Elaeophora elaphi</name>
    <dbReference type="NCBI Taxonomy" id="1147741"/>
    <lineage>
        <taxon>Eukaryota</taxon>
        <taxon>Metazoa</taxon>
        <taxon>Ecdysozoa</taxon>
        <taxon>Nematoda</taxon>
        <taxon>Chromadorea</taxon>
        <taxon>Rhabditida</taxon>
        <taxon>Spirurina</taxon>
        <taxon>Spiruromorpha</taxon>
        <taxon>Filarioidea</taxon>
        <taxon>Onchocercidae</taxon>
        <taxon>Elaeophora</taxon>
    </lineage>
</organism>
<dbReference type="AlphaFoldDB" id="A0A0R3S682"/>
<proteinExistence type="predicted"/>
<accession>A0A0R3S682</accession>
<dbReference type="WBParaSite" id="EEL_0001030401-mRNA-1">
    <property type="protein sequence ID" value="EEL_0001030401-mRNA-1"/>
    <property type="gene ID" value="EEL_0001030401"/>
</dbReference>
<keyword evidence="1" id="KW-1185">Reference proteome</keyword>